<protein>
    <submittedName>
        <fullName evidence="2">Uncharacterized protein</fullName>
    </submittedName>
</protein>
<reference evidence="2 3" key="1">
    <citation type="submission" date="2016-10" db="EMBL/GenBank/DDBJ databases">
        <authorList>
            <person name="de Groot N.N."/>
        </authorList>
    </citation>
    <scope>NUCLEOTIDE SEQUENCE [LARGE SCALE GENOMIC DNA]</scope>
    <source>
        <strain evidence="2 3">DSM 44637</strain>
    </source>
</reference>
<name>A0A1I5X693_9PSEU</name>
<evidence type="ECO:0000313" key="2">
    <source>
        <dbReference type="EMBL" id="SFQ27513.1"/>
    </source>
</evidence>
<organism evidence="2 3">
    <name type="scientific">Amycolatopsis rubida</name>
    <dbReference type="NCBI Taxonomy" id="112413"/>
    <lineage>
        <taxon>Bacteria</taxon>
        <taxon>Bacillati</taxon>
        <taxon>Actinomycetota</taxon>
        <taxon>Actinomycetes</taxon>
        <taxon>Pseudonocardiales</taxon>
        <taxon>Pseudonocardiaceae</taxon>
        <taxon>Amycolatopsis</taxon>
    </lineage>
</organism>
<accession>A0A1I5X693</accession>
<evidence type="ECO:0000256" key="1">
    <source>
        <dbReference type="SAM" id="MobiDB-lite"/>
    </source>
</evidence>
<dbReference type="AlphaFoldDB" id="A0A1I5X693"/>
<feature type="region of interest" description="Disordered" evidence="1">
    <location>
        <begin position="1"/>
        <end position="27"/>
    </location>
</feature>
<proteinExistence type="predicted"/>
<dbReference type="EMBL" id="FOWC01000010">
    <property type="protein sequence ID" value="SFQ27513.1"/>
    <property type="molecule type" value="Genomic_DNA"/>
</dbReference>
<dbReference type="RefSeq" id="WP_143132530.1">
    <property type="nucleotide sequence ID" value="NZ_FOWC01000010.1"/>
</dbReference>
<gene>
    <name evidence="2" type="ORF">SAMN05421854_11057</name>
</gene>
<sequence length="258" mass="28834">MTSPQPGNRPGPQGQPPGGSQDAQDYRAVASRMPKTADEAYAQARESFIAANMAVRSARRCVFRARKRRRLMDFAGRAFDGGTWLLLEERRLRSAEQEPAPVSTGGKDGDRALATERVEAYRAFLQAVREWRTKLDALFNRVSRGDLKANMGSLADSQEQDEKNRAEMRHAHDAVVAALSNVELLGTARAVQIGRGMHKELYRSCGILFDRTEPEMPLWERKDIVKALDLAPLIAEIRQDFGADVLDARHDEPAWFAS</sequence>
<dbReference type="STRING" id="112413.SAMN05421854_11057"/>
<evidence type="ECO:0000313" key="3">
    <source>
        <dbReference type="Proteomes" id="UP000199137"/>
    </source>
</evidence>
<dbReference type="Proteomes" id="UP000199137">
    <property type="component" value="Unassembled WGS sequence"/>
</dbReference>